<gene>
    <name evidence="3" type="ORF">JOE61_004130</name>
</gene>
<proteinExistence type="predicted"/>
<dbReference type="EMBL" id="JAFBBZ010000001">
    <property type="protein sequence ID" value="MBM7510316.1"/>
    <property type="molecule type" value="Genomic_DNA"/>
</dbReference>
<evidence type="ECO:0000313" key="4">
    <source>
        <dbReference type="Proteomes" id="UP000732378"/>
    </source>
</evidence>
<dbReference type="CDD" id="cd00085">
    <property type="entry name" value="HNHc"/>
    <property type="match status" value="1"/>
</dbReference>
<comment type="caution">
    <text evidence="3">The sequence shown here is derived from an EMBL/GenBank/DDBJ whole genome shotgun (WGS) entry which is preliminary data.</text>
</comment>
<protein>
    <recommendedName>
        <fullName evidence="2">DUF222 domain-containing protein</fullName>
    </recommendedName>
</protein>
<evidence type="ECO:0000259" key="2">
    <source>
        <dbReference type="Pfam" id="PF02720"/>
    </source>
</evidence>
<dbReference type="RefSeq" id="WP_193670950.1">
    <property type="nucleotide sequence ID" value="NZ_JACDTV010000021.1"/>
</dbReference>
<feature type="compositionally biased region" description="Basic and acidic residues" evidence="1">
    <location>
        <begin position="429"/>
        <end position="441"/>
    </location>
</feature>
<evidence type="ECO:0000256" key="1">
    <source>
        <dbReference type="SAM" id="MobiDB-lite"/>
    </source>
</evidence>
<keyword evidence="4" id="KW-1185">Reference proteome</keyword>
<dbReference type="InterPro" id="IPR003870">
    <property type="entry name" value="DUF222"/>
</dbReference>
<dbReference type="Pfam" id="PF02720">
    <property type="entry name" value="DUF222"/>
    <property type="match status" value="1"/>
</dbReference>
<feature type="region of interest" description="Disordered" evidence="1">
    <location>
        <begin position="377"/>
        <end position="400"/>
    </location>
</feature>
<feature type="domain" description="DUF222" evidence="2">
    <location>
        <begin position="84"/>
        <end position="191"/>
    </location>
</feature>
<sequence length="452" mass="49270">MLIETDLAGGPVRVDDLDRDSVLWFAEQAKAREAAAARAVLHAAIRWCETNTVDDPRLAAGFGEVGGDLDCPEKIGGDGRPMVAAFSAEPLAAAMEISTTAALTLMADALELAHRLPRVMERVEALEVPVWRARSIAQATSSLSPDAAAYVDAEIAARAHRVGPVVLARLVETARARYDTDAHQEAEQKAQESWDVAVTHAGARDGRWLGTSWMEITGDTATLADLQDLVGRIAHDLLVTHSDLSLARRRVLALQVIVDRARAHGDSPAPSRPYKAYVHLTATPGGDIAPLGRVEDLGPATSAMIRDWLTGARVTVTPVLDPDRGDPVDAHDPPEWMRELVVQRDQHCVFPDCRHPARRCDLDHIDPYDPHGPHQTMALPADGPRPLHLDRTPGPTTRRRPRHRHLLAWLTAAEPVTLVQLGVARVVHSSHEHPHARDRRPQVGGGRPPPRP</sequence>
<reference evidence="3 4" key="1">
    <citation type="submission" date="2021-01" db="EMBL/GenBank/DDBJ databases">
        <title>Sequencing the genomes of 1000 actinobacteria strains.</title>
        <authorList>
            <person name="Klenk H.-P."/>
        </authorList>
    </citation>
    <scope>NUCLEOTIDE SEQUENCE [LARGE SCALE GENOMIC DNA]</scope>
    <source>
        <strain evidence="3 4">DSM 18239</strain>
    </source>
</reference>
<dbReference type="InterPro" id="IPR003615">
    <property type="entry name" value="HNH_nuc"/>
</dbReference>
<dbReference type="Proteomes" id="UP000732378">
    <property type="component" value="Unassembled WGS sequence"/>
</dbReference>
<accession>A0ABS2MGK0</accession>
<organism evidence="3 4">
    <name type="scientific">Nocardioides salarius</name>
    <dbReference type="NCBI Taxonomy" id="374513"/>
    <lineage>
        <taxon>Bacteria</taxon>
        <taxon>Bacillati</taxon>
        <taxon>Actinomycetota</taxon>
        <taxon>Actinomycetes</taxon>
        <taxon>Propionibacteriales</taxon>
        <taxon>Nocardioidaceae</taxon>
        <taxon>Nocardioides</taxon>
    </lineage>
</organism>
<name>A0ABS2MGK0_9ACTN</name>
<evidence type="ECO:0000313" key="3">
    <source>
        <dbReference type="EMBL" id="MBM7510316.1"/>
    </source>
</evidence>
<feature type="region of interest" description="Disordered" evidence="1">
    <location>
        <begin position="427"/>
        <end position="452"/>
    </location>
</feature>